<feature type="region of interest" description="Disordered" evidence="11">
    <location>
        <begin position="274"/>
        <end position="310"/>
    </location>
</feature>
<dbReference type="InterPro" id="IPR006572">
    <property type="entry name" value="Znf_DBF"/>
</dbReference>
<dbReference type="FunFam" id="6.10.250.3410:FF:000001">
    <property type="entry name" value="Protein DBF4 homolog A"/>
    <property type="match status" value="1"/>
</dbReference>
<dbReference type="Proteomes" id="UP001059041">
    <property type="component" value="Linkage Group LG8"/>
</dbReference>
<keyword evidence="6" id="KW-0862">Zinc</keyword>
<evidence type="ECO:0000256" key="4">
    <source>
        <dbReference type="ARBA" id="ARBA00022737"/>
    </source>
</evidence>
<proteinExistence type="predicted"/>
<evidence type="ECO:0000256" key="7">
    <source>
        <dbReference type="ARBA" id="ARBA00023242"/>
    </source>
</evidence>
<keyword evidence="2" id="KW-0597">Phosphoprotein</keyword>
<evidence type="ECO:0000256" key="10">
    <source>
        <dbReference type="PROSITE-ProRule" id="PRU00600"/>
    </source>
</evidence>
<keyword evidence="7" id="KW-0539">Nucleus</keyword>
<dbReference type="SMART" id="SM00292">
    <property type="entry name" value="BRCT"/>
    <property type="match status" value="1"/>
</dbReference>
<dbReference type="Gene3D" id="6.10.250.3410">
    <property type="entry name" value="DBF zinc finger"/>
    <property type="match status" value="1"/>
</dbReference>
<feature type="compositionally biased region" description="Basic and acidic residues" evidence="11">
    <location>
        <begin position="274"/>
        <end position="289"/>
    </location>
</feature>
<evidence type="ECO:0000259" key="12">
    <source>
        <dbReference type="PROSITE" id="PS51265"/>
    </source>
</evidence>
<evidence type="ECO:0000256" key="9">
    <source>
        <dbReference type="ARBA" id="ARBA00040397"/>
    </source>
</evidence>
<evidence type="ECO:0000256" key="3">
    <source>
        <dbReference type="ARBA" id="ARBA00022723"/>
    </source>
</evidence>
<organism evidence="13 14">
    <name type="scientific">Triplophysa rosa</name>
    <name type="common">Cave loach</name>
    <dbReference type="NCBI Taxonomy" id="992332"/>
    <lineage>
        <taxon>Eukaryota</taxon>
        <taxon>Metazoa</taxon>
        <taxon>Chordata</taxon>
        <taxon>Craniata</taxon>
        <taxon>Vertebrata</taxon>
        <taxon>Euteleostomi</taxon>
        <taxon>Actinopterygii</taxon>
        <taxon>Neopterygii</taxon>
        <taxon>Teleostei</taxon>
        <taxon>Ostariophysi</taxon>
        <taxon>Cypriniformes</taxon>
        <taxon>Nemacheilidae</taxon>
        <taxon>Triplophysa</taxon>
    </lineage>
</organism>
<dbReference type="SMART" id="SM00586">
    <property type="entry name" value="ZnF_DBF"/>
    <property type="match status" value="1"/>
</dbReference>
<evidence type="ECO:0000313" key="14">
    <source>
        <dbReference type="Proteomes" id="UP001059041"/>
    </source>
</evidence>
<feature type="compositionally biased region" description="Polar residues" evidence="11">
    <location>
        <begin position="138"/>
        <end position="151"/>
    </location>
</feature>
<evidence type="ECO:0000256" key="2">
    <source>
        <dbReference type="ARBA" id="ARBA00022553"/>
    </source>
</evidence>
<feature type="compositionally biased region" description="Basic and acidic residues" evidence="11">
    <location>
        <begin position="625"/>
        <end position="634"/>
    </location>
</feature>
<accession>A0A9W7WRN4</accession>
<reference evidence="13" key="1">
    <citation type="submission" date="2021-02" db="EMBL/GenBank/DDBJ databases">
        <title>Comparative genomics reveals that relaxation of natural selection precedes convergent phenotypic evolution of cavefish.</title>
        <authorList>
            <person name="Peng Z."/>
        </authorList>
    </citation>
    <scope>NUCLEOTIDE SEQUENCE</scope>
    <source>
        <tissue evidence="13">Muscle</tissue>
    </source>
</reference>
<dbReference type="GO" id="GO:0010571">
    <property type="term" value="P:positive regulation of nuclear cell cycle DNA replication"/>
    <property type="evidence" value="ECO:0007669"/>
    <property type="project" value="TreeGrafter"/>
</dbReference>
<dbReference type="PROSITE" id="PS51265">
    <property type="entry name" value="ZF_DBF4"/>
    <property type="match status" value="1"/>
</dbReference>
<dbReference type="GO" id="GO:0031431">
    <property type="term" value="C:Dbf4-dependent protein kinase complex"/>
    <property type="evidence" value="ECO:0007669"/>
    <property type="project" value="TreeGrafter"/>
</dbReference>
<dbReference type="InterPro" id="IPR001357">
    <property type="entry name" value="BRCT_dom"/>
</dbReference>
<dbReference type="PANTHER" id="PTHR15375:SF22">
    <property type="entry name" value="PROTEIN DBF4 HOMOLOG A"/>
    <property type="match status" value="1"/>
</dbReference>
<feature type="domain" description="DBF4-type" evidence="12">
    <location>
        <begin position="308"/>
        <end position="356"/>
    </location>
</feature>
<evidence type="ECO:0000313" key="13">
    <source>
        <dbReference type="EMBL" id="KAI7807152.1"/>
    </source>
</evidence>
<dbReference type="GO" id="GO:0008270">
    <property type="term" value="F:zinc ion binding"/>
    <property type="evidence" value="ECO:0007669"/>
    <property type="project" value="UniProtKB-KW"/>
</dbReference>
<feature type="compositionally biased region" description="Basic residues" evidence="11">
    <location>
        <begin position="295"/>
        <end position="304"/>
    </location>
</feature>
<keyword evidence="4" id="KW-0677">Repeat</keyword>
<comment type="subcellular location">
    <subcellularLocation>
        <location evidence="1">Nucleus</location>
    </subcellularLocation>
</comment>
<feature type="non-terminal residue" evidence="13">
    <location>
        <position position="645"/>
    </location>
</feature>
<name>A0A9W7WRN4_TRIRA</name>
<dbReference type="PANTHER" id="PTHR15375">
    <property type="entry name" value="ACTIVATOR OF S-PHASE KINASE-RELATED"/>
    <property type="match status" value="1"/>
</dbReference>
<evidence type="ECO:0000256" key="11">
    <source>
        <dbReference type="SAM" id="MobiDB-lite"/>
    </source>
</evidence>
<keyword evidence="14" id="KW-1185">Reference proteome</keyword>
<evidence type="ECO:0000256" key="8">
    <source>
        <dbReference type="ARBA" id="ARBA00023306"/>
    </source>
</evidence>
<evidence type="ECO:0000256" key="1">
    <source>
        <dbReference type="ARBA" id="ARBA00004123"/>
    </source>
</evidence>
<dbReference type="GO" id="GO:0003676">
    <property type="term" value="F:nucleic acid binding"/>
    <property type="evidence" value="ECO:0007669"/>
    <property type="project" value="InterPro"/>
</dbReference>
<dbReference type="EMBL" id="JAFHDT010000008">
    <property type="protein sequence ID" value="KAI7807152.1"/>
    <property type="molecule type" value="Genomic_DNA"/>
</dbReference>
<sequence length="645" mass="72876">TCVVPANSQQHIRYCFAFKFRHSTQWNVYDSKLEQNVASSKSNVKPTCDVLQNKPFKGRIFYIDLPWNKRTQTLENDIKSLGGTVERFFSKEIKYLVSSKPEARYAQRLLPDSPAPSPDSGVSSPHPSSKRDSHVHRGSSQGPTDTVTVSRGKSLVERVVKEQERIQMNGILANALEWGIKVLHVDDVISYIEKRKAKTISAKKVEPVIKGPAKIKPPEKTTFLRHRAGRISRPFVKVEDSSRHYRPIYLPMTNMPTCNLQSAPPCSPFLMEEHGKDDAKKKLKEERSGGDCGARGKKDRRRGHDGREKRKGGYCECCEVKFDNLKAHLDGAQHQAFSKSEEYAVVDRVIAGLTCDLIDISTVSTHSKRVKCSVSTPLLHAATIRVVKEDIGALVGDEKPKSEGFLRLGSTAKQSLSDQTREKSLLVRKRSRGQYDFPWSNRDSLLDPSDPEKSQSKRGSFEWEFRSQSVVRTYERRSLLSGEKNCASYTLEYRTDHDMNPGQHFSDGNVESIPGRECFRTNFSDVYTNSVLENRAENSTFWPLATASTEPEPDLDSPCSSLLRKVRNVRPRRKERPNLRIQSSKERVSLSSLSPVRVVQQRENTSVCALDLWQLFQSSDDMDEDFKGFSDQKPDGMGINGTGKN</sequence>
<dbReference type="InterPro" id="IPR051590">
    <property type="entry name" value="Replication_Regulatory_Kinase"/>
</dbReference>
<protein>
    <recommendedName>
        <fullName evidence="9">Protein DBF4 homolog A</fullName>
    </recommendedName>
</protein>
<dbReference type="AlphaFoldDB" id="A0A9W7WRN4"/>
<evidence type="ECO:0000256" key="5">
    <source>
        <dbReference type="ARBA" id="ARBA00022771"/>
    </source>
</evidence>
<dbReference type="Gene3D" id="2.10.50.40">
    <property type="match status" value="1"/>
</dbReference>
<feature type="region of interest" description="Disordered" evidence="11">
    <location>
        <begin position="625"/>
        <end position="645"/>
    </location>
</feature>
<dbReference type="GO" id="GO:0043539">
    <property type="term" value="F:protein serine/threonine kinase activator activity"/>
    <property type="evidence" value="ECO:0007669"/>
    <property type="project" value="TreeGrafter"/>
</dbReference>
<keyword evidence="8" id="KW-0131">Cell cycle</keyword>
<comment type="caution">
    <text evidence="13">The sequence shown here is derived from an EMBL/GenBank/DDBJ whole genome shotgun (WGS) entry which is preliminary data.</text>
</comment>
<keyword evidence="3" id="KW-0479">Metal-binding</keyword>
<gene>
    <name evidence="13" type="ORF">IRJ41_022760</name>
</gene>
<evidence type="ECO:0000256" key="6">
    <source>
        <dbReference type="ARBA" id="ARBA00022833"/>
    </source>
</evidence>
<feature type="region of interest" description="Disordered" evidence="11">
    <location>
        <begin position="109"/>
        <end position="151"/>
    </location>
</feature>
<dbReference type="Pfam" id="PF07535">
    <property type="entry name" value="zf-DBF"/>
    <property type="match status" value="1"/>
</dbReference>
<keyword evidence="5 10" id="KW-0863">Zinc-finger</keyword>
<dbReference type="InterPro" id="IPR038545">
    <property type="entry name" value="Znf_DBF_sf"/>
</dbReference>
<dbReference type="GO" id="GO:1901987">
    <property type="term" value="P:regulation of cell cycle phase transition"/>
    <property type="evidence" value="ECO:0007669"/>
    <property type="project" value="TreeGrafter"/>
</dbReference>